<keyword evidence="4" id="KW-0648">Protein biosynthesis</keyword>
<name>A0A382DBB4_9ZZZZ</name>
<protein>
    <recommendedName>
        <fullName evidence="2">methionyl-tRNA formyltransferase</fullName>
        <ecNumber evidence="2">2.1.2.9</ecNumber>
    </recommendedName>
</protein>
<proteinExistence type="inferred from homology"/>
<dbReference type="SUPFAM" id="SSF53328">
    <property type="entry name" value="Formyltransferase"/>
    <property type="match status" value="1"/>
</dbReference>
<evidence type="ECO:0000313" key="7">
    <source>
        <dbReference type="EMBL" id="SVB34981.1"/>
    </source>
</evidence>
<dbReference type="PANTHER" id="PTHR11138:SF5">
    <property type="entry name" value="METHIONYL-TRNA FORMYLTRANSFERASE, MITOCHONDRIAL"/>
    <property type="match status" value="1"/>
</dbReference>
<dbReference type="SUPFAM" id="SSF50486">
    <property type="entry name" value="FMT C-terminal domain-like"/>
    <property type="match status" value="1"/>
</dbReference>
<comment type="similarity">
    <text evidence="1">Belongs to the Fmt family.</text>
</comment>
<dbReference type="Gene3D" id="3.40.50.12230">
    <property type="match status" value="1"/>
</dbReference>
<evidence type="ECO:0000259" key="6">
    <source>
        <dbReference type="Pfam" id="PF02911"/>
    </source>
</evidence>
<reference evidence="7" key="1">
    <citation type="submission" date="2018-05" db="EMBL/GenBank/DDBJ databases">
        <authorList>
            <person name="Lanie J.A."/>
            <person name="Ng W.-L."/>
            <person name="Kazmierczak K.M."/>
            <person name="Andrzejewski T.M."/>
            <person name="Davidsen T.M."/>
            <person name="Wayne K.J."/>
            <person name="Tettelin H."/>
            <person name="Glass J.I."/>
            <person name="Rusch D."/>
            <person name="Podicherti R."/>
            <person name="Tsui H.-C.T."/>
            <person name="Winkler M.E."/>
        </authorList>
    </citation>
    <scope>NUCLEOTIDE SEQUENCE</scope>
</reference>
<accession>A0A382DBB4</accession>
<evidence type="ECO:0000256" key="1">
    <source>
        <dbReference type="ARBA" id="ARBA00010699"/>
    </source>
</evidence>
<dbReference type="InterPro" id="IPR036477">
    <property type="entry name" value="Formyl_transf_N_sf"/>
</dbReference>
<feature type="domain" description="Formyl transferase C-terminal" evidence="6">
    <location>
        <begin position="203"/>
        <end position="296"/>
    </location>
</feature>
<evidence type="ECO:0000256" key="3">
    <source>
        <dbReference type="ARBA" id="ARBA00022679"/>
    </source>
</evidence>
<feature type="domain" description="Formyl transferase N-terminal" evidence="5">
    <location>
        <begin position="1"/>
        <end position="173"/>
    </location>
</feature>
<dbReference type="InterPro" id="IPR002376">
    <property type="entry name" value="Formyl_transf_N"/>
</dbReference>
<evidence type="ECO:0000259" key="5">
    <source>
        <dbReference type="Pfam" id="PF00551"/>
    </source>
</evidence>
<dbReference type="InterPro" id="IPR005793">
    <property type="entry name" value="Formyl_trans_C"/>
</dbReference>
<dbReference type="GO" id="GO:0004479">
    <property type="term" value="F:methionyl-tRNA formyltransferase activity"/>
    <property type="evidence" value="ECO:0007669"/>
    <property type="project" value="UniProtKB-EC"/>
</dbReference>
<dbReference type="InterPro" id="IPR041711">
    <property type="entry name" value="Met-tRNA-FMT_N"/>
</dbReference>
<dbReference type="CDD" id="cd08646">
    <property type="entry name" value="FMT_core_Met-tRNA-FMT_N"/>
    <property type="match status" value="1"/>
</dbReference>
<keyword evidence="3" id="KW-0808">Transferase</keyword>
<dbReference type="InterPro" id="IPR011034">
    <property type="entry name" value="Formyl_transferase-like_C_sf"/>
</dbReference>
<evidence type="ECO:0000256" key="4">
    <source>
        <dbReference type="ARBA" id="ARBA00022917"/>
    </source>
</evidence>
<evidence type="ECO:0000256" key="2">
    <source>
        <dbReference type="ARBA" id="ARBA00012261"/>
    </source>
</evidence>
<organism evidence="7">
    <name type="scientific">marine metagenome</name>
    <dbReference type="NCBI Taxonomy" id="408172"/>
    <lineage>
        <taxon>unclassified sequences</taxon>
        <taxon>metagenomes</taxon>
        <taxon>ecological metagenomes</taxon>
    </lineage>
</organism>
<sequence>MRIVFFGTPSSCLPIVKKIYSRFDLALIISKSSILSLSRRKRNESKLEAFSNYESIDYLTPKSFDSSFIQNLYSMQPDIFVVCAYGRILNKKVLSIPKFGTINIHPSLLPQYRGPSPVQYSIKNLDVHTGFTFIKMDEGIDTGDILFNSTPIKIEDKDTTESLTDKIFFSASKKINRSIQNLFDNTHSLSKQNNDLATYTKLISKKDGEISWHETSLQLNAKIRAYSKWPGLYTFHNTKKIKILDLKQTILDSTTPGKIYVKNNKVYVDTSTKKILISNIQLEGKKINSAYSYFKNFDISNIVLG</sequence>
<dbReference type="AlphaFoldDB" id="A0A382DBB4"/>
<dbReference type="EC" id="2.1.2.9" evidence="2"/>
<dbReference type="PANTHER" id="PTHR11138">
    <property type="entry name" value="METHIONYL-TRNA FORMYLTRANSFERASE"/>
    <property type="match status" value="1"/>
</dbReference>
<dbReference type="InterPro" id="IPR044135">
    <property type="entry name" value="Met-tRNA-FMT_C"/>
</dbReference>
<gene>
    <name evidence="7" type="ORF">METZ01_LOCUS187835</name>
</gene>
<dbReference type="GO" id="GO:0005739">
    <property type="term" value="C:mitochondrion"/>
    <property type="evidence" value="ECO:0007669"/>
    <property type="project" value="TreeGrafter"/>
</dbReference>
<dbReference type="CDD" id="cd08704">
    <property type="entry name" value="Met_tRNA_FMT_C"/>
    <property type="match status" value="1"/>
</dbReference>
<dbReference type="Pfam" id="PF02911">
    <property type="entry name" value="Formyl_trans_C"/>
    <property type="match status" value="1"/>
</dbReference>
<dbReference type="Pfam" id="PF00551">
    <property type="entry name" value="Formyl_trans_N"/>
    <property type="match status" value="1"/>
</dbReference>
<dbReference type="EMBL" id="UINC01038247">
    <property type="protein sequence ID" value="SVB34981.1"/>
    <property type="molecule type" value="Genomic_DNA"/>
</dbReference>